<dbReference type="InterPro" id="IPR010982">
    <property type="entry name" value="Lambda_DNA-bd_dom_sf"/>
</dbReference>
<dbReference type="SUPFAM" id="SSF47413">
    <property type="entry name" value="lambda repressor-like DNA-binding domains"/>
    <property type="match status" value="1"/>
</dbReference>
<dbReference type="EMBL" id="CADCUW010000412">
    <property type="protein sequence ID" value="CAA9434223.1"/>
    <property type="molecule type" value="Genomic_DNA"/>
</dbReference>
<dbReference type="CDD" id="cd00093">
    <property type="entry name" value="HTH_XRE"/>
    <property type="match status" value="1"/>
</dbReference>
<dbReference type="AlphaFoldDB" id="A0A6J4Q549"/>
<feature type="region of interest" description="Disordered" evidence="1">
    <location>
        <begin position="32"/>
        <end position="55"/>
    </location>
</feature>
<dbReference type="SUPFAM" id="SSF52540">
    <property type="entry name" value="P-loop containing nucleoside triphosphate hydrolases"/>
    <property type="match status" value="1"/>
</dbReference>
<feature type="region of interest" description="Disordered" evidence="1">
    <location>
        <begin position="82"/>
        <end position="108"/>
    </location>
</feature>
<dbReference type="PROSITE" id="PS50943">
    <property type="entry name" value="HTH_CROC1"/>
    <property type="match status" value="1"/>
</dbReference>
<dbReference type="InterPro" id="IPR058852">
    <property type="entry name" value="HTH_77"/>
</dbReference>
<dbReference type="GO" id="GO:0043531">
    <property type="term" value="F:ADP binding"/>
    <property type="evidence" value="ECO:0007669"/>
    <property type="project" value="InterPro"/>
</dbReference>
<dbReference type="InterPro" id="IPR001387">
    <property type="entry name" value="Cro/C1-type_HTH"/>
</dbReference>
<dbReference type="SMART" id="SM00530">
    <property type="entry name" value="HTH_XRE"/>
    <property type="match status" value="1"/>
</dbReference>
<dbReference type="Gene3D" id="1.25.40.10">
    <property type="entry name" value="Tetratricopeptide repeat domain"/>
    <property type="match status" value="1"/>
</dbReference>
<dbReference type="PRINTS" id="PR00364">
    <property type="entry name" value="DISEASERSIST"/>
</dbReference>
<dbReference type="PANTHER" id="PTHR47691">
    <property type="entry name" value="REGULATOR-RELATED"/>
    <property type="match status" value="1"/>
</dbReference>
<evidence type="ECO:0000256" key="1">
    <source>
        <dbReference type="SAM" id="MobiDB-lite"/>
    </source>
</evidence>
<protein>
    <recommendedName>
        <fullName evidence="2">HTH cro/C1-type domain-containing protein</fullName>
    </recommendedName>
</protein>
<dbReference type="SUPFAM" id="SSF48452">
    <property type="entry name" value="TPR-like"/>
    <property type="match status" value="1"/>
</dbReference>
<dbReference type="Pfam" id="PF13560">
    <property type="entry name" value="HTH_31"/>
    <property type="match status" value="1"/>
</dbReference>
<reference evidence="3" key="1">
    <citation type="submission" date="2020-02" db="EMBL/GenBank/DDBJ databases">
        <authorList>
            <person name="Meier V. D."/>
        </authorList>
    </citation>
    <scope>NUCLEOTIDE SEQUENCE</scope>
    <source>
        <strain evidence="3">AVDCRST_MAG01</strain>
    </source>
</reference>
<name>A0A6J4Q549_9ACTN</name>
<accession>A0A6J4Q549</accession>
<dbReference type="GO" id="GO:0003677">
    <property type="term" value="F:DNA binding"/>
    <property type="evidence" value="ECO:0007669"/>
    <property type="project" value="InterPro"/>
</dbReference>
<dbReference type="Gene3D" id="1.10.260.40">
    <property type="entry name" value="lambda repressor-like DNA-binding domains"/>
    <property type="match status" value="1"/>
</dbReference>
<dbReference type="InterPro" id="IPR027417">
    <property type="entry name" value="P-loop_NTPase"/>
</dbReference>
<sequence length="804" mass="85112">MERREFEKEAPGAFAGRLRELRTAAGLTQEELAERAGLSPNAVGALERGQRRRPYPHTVRALADGLGLGEEGRASLLAAVPGRPEAAGRAPEKPPAADPPTASSTALPYPATSLVGRGRELGEVAGLLAQPEARLLTLTGTGGVGKTRLAVEAARASLTSGRFSDGVAFVSLAPIEDPALVAQAVLGSLGAAIPDGLTPYEALAGHLREKEFLLVLDNLEHLLAAAPELAGLVEVCPGLTVLATSRAPLRVRGEIEYPVPPLALPPTTRSPSEGEVTGSPAGTLFVERARATSSGFRLTRQNAADVAAICWRLAGLPLALELAAAKTKFLDPATLLSRLDRALSTTWGRDLPERQRTMRATLDWSFGLLGEQERRLLGRLSVFVGGFSLPAAEAVGAGFNAAGDVDAGAVIDHLGTLVEQSLVTVDPNGGDDGTRFRMLEPVRQYALEKLVEGGEEGETRGRHAAYYLALAERAGVELWGPGQGEWLERLERENGNLRAALAWTIDSGAETAGRFCYALWLFWWARGHHGEGRRWSEAALGCDLPPAWRARVLSVSAAMFYAANDHAPAEERWSAGLSVSLEGGDRIGESYCRSGLGLARLARGDHEAAAARFGEALPLLEECRDPLSSLARVWIGTTSLLRGDAERAEREIEEGLSSARSRGDTLCTYVGLYNLAQLAISRGDLGLAATTLEEGVRLSGHTKDRANLAHFLDALSAVAALRGEAERSAVLIGAAEESLREVGAPVYNFYAPDPSLKERASSEARASLGDAAFEELREQGLSMTFEDAVTLGAGTDANGPTAAL</sequence>
<evidence type="ECO:0000259" key="2">
    <source>
        <dbReference type="PROSITE" id="PS50943"/>
    </source>
</evidence>
<gene>
    <name evidence="3" type="ORF">AVDCRST_MAG01-01-3157</name>
</gene>
<evidence type="ECO:0000313" key="3">
    <source>
        <dbReference type="EMBL" id="CAA9434223.1"/>
    </source>
</evidence>
<dbReference type="PANTHER" id="PTHR47691:SF3">
    <property type="entry name" value="HTH-TYPE TRANSCRIPTIONAL REGULATOR RV0890C-RELATED"/>
    <property type="match status" value="1"/>
</dbReference>
<organism evidence="3">
    <name type="scientific">uncultured Rubrobacteraceae bacterium</name>
    <dbReference type="NCBI Taxonomy" id="349277"/>
    <lineage>
        <taxon>Bacteria</taxon>
        <taxon>Bacillati</taxon>
        <taxon>Actinomycetota</taxon>
        <taxon>Rubrobacteria</taxon>
        <taxon>Rubrobacterales</taxon>
        <taxon>Rubrobacteraceae</taxon>
        <taxon>environmental samples</taxon>
    </lineage>
</organism>
<proteinExistence type="predicted"/>
<dbReference type="InterPro" id="IPR002182">
    <property type="entry name" value="NB-ARC"/>
</dbReference>
<feature type="domain" description="HTH cro/C1-type" evidence="2">
    <location>
        <begin position="18"/>
        <end position="67"/>
    </location>
</feature>
<dbReference type="Pfam" id="PF25872">
    <property type="entry name" value="HTH_77"/>
    <property type="match status" value="1"/>
</dbReference>
<dbReference type="InterPro" id="IPR011990">
    <property type="entry name" value="TPR-like_helical_dom_sf"/>
</dbReference>
<dbReference type="Gene3D" id="3.40.50.300">
    <property type="entry name" value="P-loop containing nucleotide triphosphate hydrolases"/>
    <property type="match status" value="1"/>
</dbReference>
<dbReference type="Pfam" id="PF00931">
    <property type="entry name" value="NB-ARC"/>
    <property type="match status" value="1"/>
</dbReference>